<dbReference type="InterPro" id="IPR036291">
    <property type="entry name" value="NAD(P)-bd_dom_sf"/>
</dbReference>
<evidence type="ECO:0000259" key="3">
    <source>
        <dbReference type="SMART" id="SM00822"/>
    </source>
</evidence>
<comment type="caution">
    <text evidence="4">The sequence shown here is derived from an EMBL/GenBank/DDBJ whole genome shotgun (WGS) entry which is preliminary data.</text>
</comment>
<keyword evidence="5" id="KW-1185">Reference proteome</keyword>
<keyword evidence="2" id="KW-0560">Oxidoreductase</keyword>
<dbReference type="PANTHER" id="PTHR43639">
    <property type="entry name" value="OXIDOREDUCTASE, SHORT-CHAIN DEHYDROGENASE/REDUCTASE FAMILY (AFU_ORTHOLOGUE AFUA_5G02870)"/>
    <property type="match status" value="1"/>
</dbReference>
<dbReference type="Gene3D" id="3.40.50.720">
    <property type="entry name" value="NAD(P)-binding Rossmann-like Domain"/>
    <property type="match status" value="1"/>
</dbReference>
<sequence>MTRIALITGGNRGLGRAAALALAEDDVHVILTYRSHPDEAQAVVAQLTERGCSAAALHLDVQKPDSFAAFADELCDMLGRQWHRDRFDVLVNNAGFDGHTPFGQTDPTTMDELYMVHVKGPILLTELLAPLIADGGRVLFTSTGLTRYVANPVYSVYASMKGAIEVYTKYAATALGPRAITVNAIAPGATATDFAHGMIRDDPDYRAMITANHAFGRVGEPADVAGAVRTLTSPSAGWITAQRVEASGGQSL</sequence>
<dbReference type="AlphaFoldDB" id="A0A101RPR1"/>
<proteinExistence type="inferred from homology"/>
<feature type="domain" description="Ketoreductase" evidence="3">
    <location>
        <begin position="3"/>
        <end position="188"/>
    </location>
</feature>
<dbReference type="Pfam" id="PF13561">
    <property type="entry name" value="adh_short_C2"/>
    <property type="match status" value="1"/>
</dbReference>
<dbReference type="SUPFAM" id="SSF51735">
    <property type="entry name" value="NAD(P)-binding Rossmann-fold domains"/>
    <property type="match status" value="1"/>
</dbReference>
<name>A0A101RPR1_9ACTN</name>
<evidence type="ECO:0000256" key="1">
    <source>
        <dbReference type="ARBA" id="ARBA00006484"/>
    </source>
</evidence>
<dbReference type="SMART" id="SM00822">
    <property type="entry name" value="PKS_KR"/>
    <property type="match status" value="1"/>
</dbReference>
<dbReference type="PANTHER" id="PTHR43639:SF1">
    <property type="entry name" value="SHORT-CHAIN DEHYDROGENASE_REDUCTASE FAMILY PROTEIN"/>
    <property type="match status" value="1"/>
</dbReference>
<protein>
    <recommendedName>
        <fullName evidence="3">Ketoreductase domain-containing protein</fullName>
    </recommendedName>
</protein>
<evidence type="ECO:0000313" key="5">
    <source>
        <dbReference type="Proteomes" id="UP000054375"/>
    </source>
</evidence>
<evidence type="ECO:0000313" key="4">
    <source>
        <dbReference type="EMBL" id="KUN59547.1"/>
    </source>
</evidence>
<dbReference type="GO" id="GO:0016491">
    <property type="term" value="F:oxidoreductase activity"/>
    <property type="evidence" value="ECO:0007669"/>
    <property type="project" value="UniProtKB-KW"/>
</dbReference>
<evidence type="ECO:0000256" key="2">
    <source>
        <dbReference type="ARBA" id="ARBA00023002"/>
    </source>
</evidence>
<comment type="similarity">
    <text evidence="1">Belongs to the short-chain dehydrogenases/reductases (SDR) family.</text>
</comment>
<dbReference type="EMBL" id="LMWV01000036">
    <property type="protein sequence ID" value="KUN59547.1"/>
    <property type="molecule type" value="Genomic_DNA"/>
</dbReference>
<dbReference type="InterPro" id="IPR002347">
    <property type="entry name" value="SDR_fam"/>
</dbReference>
<accession>A0A101RPR1</accession>
<organism evidence="4 5">
    <name type="scientific">Streptomyces griseorubiginosus</name>
    <dbReference type="NCBI Taxonomy" id="67304"/>
    <lineage>
        <taxon>Bacteria</taxon>
        <taxon>Bacillati</taxon>
        <taxon>Actinomycetota</taxon>
        <taxon>Actinomycetes</taxon>
        <taxon>Kitasatosporales</taxon>
        <taxon>Streptomycetaceae</taxon>
        <taxon>Streptomyces</taxon>
    </lineage>
</organism>
<dbReference type="PRINTS" id="PR00081">
    <property type="entry name" value="GDHRDH"/>
</dbReference>
<reference evidence="4 5" key="1">
    <citation type="submission" date="2015-10" db="EMBL/GenBank/DDBJ databases">
        <title>Draft genome sequence of Streptomyces griseorubiginosus DSM 40469, type strain for the species Streptomyces griseorubiginosus.</title>
        <authorList>
            <person name="Ruckert C."/>
            <person name="Winkler A."/>
            <person name="Kalinowski J."/>
            <person name="Kampfer P."/>
            <person name="Glaeser S."/>
        </authorList>
    </citation>
    <scope>NUCLEOTIDE SEQUENCE [LARGE SCALE GENOMIC DNA]</scope>
    <source>
        <strain evidence="4 5">DSM 40469</strain>
    </source>
</reference>
<dbReference type="InterPro" id="IPR057326">
    <property type="entry name" value="KR_dom"/>
</dbReference>
<dbReference type="Proteomes" id="UP000054375">
    <property type="component" value="Unassembled WGS sequence"/>
</dbReference>
<dbReference type="RefSeq" id="WP_062246037.1">
    <property type="nucleotide sequence ID" value="NZ_JBPJFL010000003.1"/>
</dbReference>
<gene>
    <name evidence="4" type="ORF">AQJ54_39640</name>
</gene>